<dbReference type="AlphaFoldDB" id="A0A2A8D7U5"/>
<gene>
    <name evidence="1" type="ORF">CRM92_03010</name>
</gene>
<dbReference type="InterPro" id="IPR015315">
    <property type="entry name" value="DUF1963"/>
</dbReference>
<dbReference type="Proteomes" id="UP000219947">
    <property type="component" value="Unassembled WGS sequence"/>
</dbReference>
<dbReference type="Gene3D" id="2.30.320.10">
    <property type="entry name" value="YwqG-like"/>
    <property type="match status" value="1"/>
</dbReference>
<dbReference type="PANTHER" id="PTHR36436:SF6">
    <property type="entry name" value="SLL5081 PROTEIN"/>
    <property type="match status" value="1"/>
</dbReference>
<dbReference type="RefSeq" id="WP_098042353.1">
    <property type="nucleotide sequence ID" value="NZ_PDEV01000001.1"/>
</dbReference>
<keyword evidence="2" id="KW-1185">Reference proteome</keyword>
<accession>A0A2A8D7U5</accession>
<dbReference type="EMBL" id="PDEV01000001">
    <property type="protein sequence ID" value="PEN17009.1"/>
    <property type="molecule type" value="Genomic_DNA"/>
</dbReference>
<name>A0A2A8D7U5_9MICC</name>
<evidence type="ECO:0000313" key="2">
    <source>
        <dbReference type="Proteomes" id="UP000219947"/>
    </source>
</evidence>
<dbReference type="SUPFAM" id="SSF103032">
    <property type="entry name" value="Hypothetical protein YwqG"/>
    <property type="match status" value="1"/>
</dbReference>
<dbReference type="PANTHER" id="PTHR36436">
    <property type="entry name" value="SLL5081 PROTEIN"/>
    <property type="match status" value="1"/>
</dbReference>
<reference evidence="1" key="1">
    <citation type="submission" date="2017-10" db="EMBL/GenBank/DDBJ databases">
        <title>Kefir isolates.</title>
        <authorList>
            <person name="Kim Y."/>
            <person name="Blasche S."/>
        </authorList>
    </citation>
    <scope>NUCLEOTIDE SEQUENCE [LARGE SCALE GENOMIC DNA]</scope>
    <source>
        <strain evidence="1">OG2-2</strain>
    </source>
</reference>
<proteinExistence type="predicted"/>
<evidence type="ECO:0008006" key="3">
    <source>
        <dbReference type="Google" id="ProtNLM"/>
    </source>
</evidence>
<dbReference type="InterPro" id="IPR035948">
    <property type="entry name" value="YwqG-like_sf"/>
</dbReference>
<organism evidence="1 2">
    <name type="scientific">Rothia dentocariosa</name>
    <dbReference type="NCBI Taxonomy" id="2047"/>
    <lineage>
        <taxon>Bacteria</taxon>
        <taxon>Bacillati</taxon>
        <taxon>Actinomycetota</taxon>
        <taxon>Actinomycetes</taxon>
        <taxon>Micrococcales</taxon>
        <taxon>Micrococcaceae</taxon>
        <taxon>Rothia</taxon>
    </lineage>
</organism>
<comment type="caution">
    <text evidence="1">The sequence shown here is derived from an EMBL/GenBank/DDBJ whole genome shotgun (WGS) entry which is preliminary data.</text>
</comment>
<evidence type="ECO:0000313" key="1">
    <source>
        <dbReference type="EMBL" id="PEN17009.1"/>
    </source>
</evidence>
<dbReference type="Pfam" id="PF09234">
    <property type="entry name" value="DUF1963"/>
    <property type="match status" value="1"/>
</dbReference>
<sequence length="295" mass="33039">MSILEKTALEQQALNVIDRINAQQISPVIFFDTQQTSEPLPVTTSKVGGVPYVPVGTAAPTNGSGQNLGLIAQINCSELPTNDIYPETGILQFWLDPHEDLWGLNLDDPTSQQKTRVVYYPTLDAPDSGVGTAVTELIVNNPHDELYWPVSGRHGYGLIAKTQSNEEWIFDGRPHSEFTRIWNDMYPEQLIASIWDLRKFDGGADTIKTLRDMTGTPESYTHHKIGGYPLFEQRDPRDGDAALTQYTVNLLTLISRVESGSHEGIMWGDMGTANWMVTSHQLKNRDFSKVLFEWS</sequence>
<protein>
    <recommendedName>
        <fullName evidence="3">DUF1963 domain-containing protein</fullName>
    </recommendedName>
</protein>